<dbReference type="PANTHER" id="PTHR43244">
    <property type="match status" value="1"/>
</dbReference>
<evidence type="ECO:0000313" key="3">
    <source>
        <dbReference type="EMBL" id="KKF02713.1"/>
    </source>
</evidence>
<dbReference type="InterPro" id="IPR050564">
    <property type="entry name" value="F420-G6PD/mer"/>
</dbReference>
<feature type="domain" description="Luciferase-like" evidence="2">
    <location>
        <begin position="3"/>
        <end position="279"/>
    </location>
</feature>
<evidence type="ECO:0000313" key="4">
    <source>
        <dbReference type="Proteomes" id="UP000034150"/>
    </source>
</evidence>
<dbReference type="InterPro" id="IPR011251">
    <property type="entry name" value="Luciferase-like_dom"/>
</dbReference>
<keyword evidence="1" id="KW-0560">Oxidoreductase</keyword>
<reference evidence="3 4" key="1">
    <citation type="journal article" date="2015" name="Genome Announc.">
        <title>Draft Genome Sequence of Mycobacterium obuense Strain UC1, Isolated from Patient Sputum.</title>
        <authorList>
            <person name="Greninger A.L."/>
            <person name="Cunningham G."/>
            <person name="Hsu E.D."/>
            <person name="Yu J.M."/>
            <person name="Chiu C.Y."/>
            <person name="Miller S."/>
        </authorList>
    </citation>
    <scope>NUCLEOTIDE SEQUENCE [LARGE SCALE GENOMIC DNA]</scope>
    <source>
        <strain evidence="3 4">UC1</strain>
    </source>
</reference>
<accession>A0A0M2K689</accession>
<dbReference type="AlphaFoldDB" id="A0A0M2K689"/>
<proteinExistence type="predicted"/>
<evidence type="ECO:0000256" key="1">
    <source>
        <dbReference type="ARBA" id="ARBA00023002"/>
    </source>
</evidence>
<dbReference type="CDD" id="cd01097">
    <property type="entry name" value="Tetrahydromethanopterin_reductase"/>
    <property type="match status" value="1"/>
</dbReference>
<sequence>MTTGVVLFARPDTSNAVDDIVEQARRAHHLGTRGVWVAQQFDHDAIALSGLVGAAVPGLGVGTSVVPFNPRHPLTVASQAQTAQAAAHGNFSLGLGLGAHEPERIAYGTSWPNTIARLREYLTILRSVFHAGGVDFHGEQYTAAPEWPTTLAGGTPVPVYVAAMGPKALTATGELADGTLPYLAGPRTIAEFIEPTIGRAAAEAGRARPRIIAFVPAQVTSDVDAARDAADEQLAFYAAIPSYQKVIAREGIAHLSELAAIGDEETVLRSLRRYLDAGATDVVLSPLNRDQPDERLWELAASL</sequence>
<dbReference type="Proteomes" id="UP000034150">
    <property type="component" value="Unassembled WGS sequence"/>
</dbReference>
<dbReference type="STRING" id="1807.MOBUDSM44075_03179"/>
<dbReference type="PATRIC" id="fig|1807.13.peg.1211"/>
<dbReference type="RefSeq" id="WP_046362307.1">
    <property type="nucleotide sequence ID" value="NZ_CALTXN010000043.1"/>
</dbReference>
<dbReference type="Pfam" id="PF00296">
    <property type="entry name" value="Bac_luciferase"/>
    <property type="match status" value="1"/>
</dbReference>
<comment type="caution">
    <text evidence="3">The sequence shown here is derived from an EMBL/GenBank/DDBJ whole genome shotgun (WGS) entry which is preliminary data.</text>
</comment>
<organism evidence="3 4">
    <name type="scientific">Mycolicibacterium obuense</name>
    <dbReference type="NCBI Taxonomy" id="1807"/>
    <lineage>
        <taxon>Bacteria</taxon>
        <taxon>Bacillati</taxon>
        <taxon>Actinomycetota</taxon>
        <taxon>Actinomycetes</taxon>
        <taxon>Mycobacteriales</taxon>
        <taxon>Mycobacteriaceae</taxon>
        <taxon>Mycolicibacterium</taxon>
    </lineage>
</organism>
<dbReference type="NCBIfam" id="TIGR03564">
    <property type="entry name" value="F420_MSMEG_4879"/>
    <property type="match status" value="1"/>
</dbReference>
<name>A0A0M2K689_9MYCO</name>
<protein>
    <submittedName>
        <fullName evidence="3">F420-dependent oxidoreductase</fullName>
    </submittedName>
</protein>
<evidence type="ECO:0000259" key="2">
    <source>
        <dbReference type="Pfam" id="PF00296"/>
    </source>
</evidence>
<dbReference type="PANTHER" id="PTHR43244:SF1">
    <property type="entry name" value="5,10-METHYLENETETRAHYDROMETHANOPTERIN REDUCTASE"/>
    <property type="match status" value="1"/>
</dbReference>
<dbReference type="Gene3D" id="3.20.20.30">
    <property type="entry name" value="Luciferase-like domain"/>
    <property type="match status" value="1"/>
</dbReference>
<dbReference type="OrthoDB" id="7054907at2"/>
<dbReference type="InterPro" id="IPR036661">
    <property type="entry name" value="Luciferase-like_sf"/>
</dbReference>
<dbReference type="EMBL" id="LAUZ02000009">
    <property type="protein sequence ID" value="KKF02713.1"/>
    <property type="molecule type" value="Genomic_DNA"/>
</dbReference>
<dbReference type="SUPFAM" id="SSF51679">
    <property type="entry name" value="Bacterial luciferase-like"/>
    <property type="match status" value="1"/>
</dbReference>
<keyword evidence="4" id="KW-1185">Reference proteome</keyword>
<dbReference type="GO" id="GO:0016705">
    <property type="term" value="F:oxidoreductase activity, acting on paired donors, with incorporation or reduction of molecular oxygen"/>
    <property type="evidence" value="ECO:0007669"/>
    <property type="project" value="InterPro"/>
</dbReference>
<gene>
    <name evidence="3" type="ORF">WN67_07110</name>
</gene>
<dbReference type="InterPro" id="IPR019910">
    <property type="entry name" value="Lucif-like_OxRdtase_MSMEG_4879"/>
</dbReference>